<accession>A0A6J2TDJ9</accession>
<dbReference type="GeneID" id="115623032"/>
<proteinExistence type="predicted"/>
<keyword evidence="1" id="KW-1185">Reference proteome</keyword>
<organism evidence="1 2">
    <name type="scientific">Drosophila lebanonensis</name>
    <name type="common">Fruit fly</name>
    <name type="synonym">Scaptodrosophila lebanonensis</name>
    <dbReference type="NCBI Taxonomy" id="7225"/>
    <lineage>
        <taxon>Eukaryota</taxon>
        <taxon>Metazoa</taxon>
        <taxon>Ecdysozoa</taxon>
        <taxon>Arthropoda</taxon>
        <taxon>Hexapoda</taxon>
        <taxon>Insecta</taxon>
        <taxon>Pterygota</taxon>
        <taxon>Neoptera</taxon>
        <taxon>Endopterygota</taxon>
        <taxon>Diptera</taxon>
        <taxon>Brachycera</taxon>
        <taxon>Muscomorpha</taxon>
        <taxon>Ephydroidea</taxon>
        <taxon>Drosophilidae</taxon>
        <taxon>Scaptodrosophila</taxon>
    </lineage>
</organism>
<sequence>MPNSVPPYKPPKEIQQLLIQRQRQQEQQQQAGQRRRTAILPKRSWIQRNPRLFQIAILTTSMLIFFSKPLFDAFIADPLPLPPKGERVAPHKR</sequence>
<gene>
    <name evidence="2" type="primary">LOC115623032</name>
</gene>
<dbReference type="OrthoDB" id="13601at2759"/>
<dbReference type="AlphaFoldDB" id="A0A6J2TDJ9"/>
<evidence type="ECO:0000313" key="2">
    <source>
        <dbReference type="RefSeq" id="XP_030373072.1"/>
    </source>
</evidence>
<evidence type="ECO:0000313" key="1">
    <source>
        <dbReference type="Proteomes" id="UP000504634"/>
    </source>
</evidence>
<protein>
    <submittedName>
        <fullName evidence="2">Uncharacterized protein LOC115623032</fullName>
    </submittedName>
</protein>
<dbReference type="Proteomes" id="UP000504634">
    <property type="component" value="Unplaced"/>
</dbReference>
<dbReference type="RefSeq" id="XP_030373072.1">
    <property type="nucleotide sequence ID" value="XM_030517212.1"/>
</dbReference>
<name>A0A6J2TDJ9_DROLE</name>
<reference evidence="2" key="1">
    <citation type="submission" date="2025-08" db="UniProtKB">
        <authorList>
            <consortium name="RefSeq"/>
        </authorList>
    </citation>
    <scope>IDENTIFICATION</scope>
    <source>
        <strain evidence="2">11010-0011.00</strain>
        <tissue evidence="2">Whole body</tissue>
    </source>
</reference>